<evidence type="ECO:0000313" key="1">
    <source>
        <dbReference type="EMBL" id="MFM9328962.1"/>
    </source>
</evidence>
<evidence type="ECO:0000313" key="2">
    <source>
        <dbReference type="Proteomes" id="UP001631969"/>
    </source>
</evidence>
<reference evidence="1" key="1">
    <citation type="submission" date="2024-12" db="EMBL/GenBank/DDBJ databases">
        <authorList>
            <person name="Wu N."/>
        </authorList>
    </citation>
    <scope>NUCLEOTIDE SEQUENCE</scope>
    <source>
        <strain evidence="1">P15</strain>
    </source>
</reference>
<gene>
    <name evidence="1" type="ORF">ACI1P1_11755</name>
</gene>
<keyword evidence="2" id="KW-1185">Reference proteome</keyword>
<dbReference type="EMBL" id="JBJURJ010000007">
    <property type="protein sequence ID" value="MFM9328962.1"/>
    <property type="molecule type" value="Genomic_DNA"/>
</dbReference>
<dbReference type="Proteomes" id="UP001631969">
    <property type="component" value="Unassembled WGS sequence"/>
</dbReference>
<accession>A0ACC7P3S4</accession>
<sequence>MNIPTYTNPILPGFHPDPSIVRVGEDYYLANSTFQFFPGMVLSHSRDLVNWRYIGHGLTRSEDLPLRGLPDSFGIWAPDISYVDGMFYLMATLRLAGAGRANIVVRSERPEGPYSAPSVLNHEGIDPSHFVDADGRRYMVYGRGGAWLLPLSDDSLSPAGEAVKLWDGTGRASPEGPHLLRKDGWYYLILAEGGTEYGHCITVARSRGLLGPYEACPTNPVHTQTDPAAVIQRAGHGKLVETQHGEWWMVHLGGRPLRGGFCTLGRETYLEPVQWTEDGWFTVNGGQGPSLVQQAPALPETVWDAPPARDEFEAADLPLHWCFAWNPVEENWSLTERPGFLRLYTGDADLDSTDAENVLVRRETAHRYTAGLKLEFTPGVAGEQAGLTCYYDSRCFIKLALTAVDSGLAVKLTENRARSLRELASHPVPAGTGTLYLQVRVDGETRSFYYSLDGTEWLEAGTVEDARFLSDEGTQEKKAFTGAMVGLFAVNGGSGRRIPADFDWFEYRAGD</sequence>
<protein>
    <submittedName>
        <fullName evidence="1">Glycoside hydrolase family 43 protein</fullName>
    </submittedName>
</protein>
<proteinExistence type="predicted"/>
<name>A0ACC7P3S4_9BACL</name>
<comment type="caution">
    <text evidence="1">The sequence shown here is derived from an EMBL/GenBank/DDBJ whole genome shotgun (WGS) entry which is preliminary data.</text>
</comment>
<keyword evidence="1" id="KW-0378">Hydrolase</keyword>
<organism evidence="1 2">
    <name type="scientific">Paenibacillus mesotrionivorans</name>
    <dbReference type="NCBI Taxonomy" id="3160968"/>
    <lineage>
        <taxon>Bacteria</taxon>
        <taxon>Bacillati</taxon>
        <taxon>Bacillota</taxon>
        <taxon>Bacilli</taxon>
        <taxon>Bacillales</taxon>
        <taxon>Paenibacillaceae</taxon>
        <taxon>Paenibacillus</taxon>
    </lineage>
</organism>